<evidence type="ECO:0000259" key="9">
    <source>
        <dbReference type="Pfam" id="PF00171"/>
    </source>
</evidence>
<dbReference type="PANTHER" id="PTHR43570">
    <property type="entry name" value="ALDEHYDE DEHYDROGENASE"/>
    <property type="match status" value="1"/>
</dbReference>
<dbReference type="SUPFAM" id="SSF53720">
    <property type="entry name" value="ALDH-like"/>
    <property type="match status" value="1"/>
</dbReference>
<dbReference type="Gene3D" id="3.40.309.10">
    <property type="entry name" value="Aldehyde Dehydrogenase, Chain A, domain 2"/>
    <property type="match status" value="1"/>
</dbReference>
<evidence type="ECO:0000256" key="1">
    <source>
        <dbReference type="ARBA" id="ARBA00009986"/>
    </source>
</evidence>
<dbReference type="InterPro" id="IPR016163">
    <property type="entry name" value="Ald_DH_C"/>
</dbReference>
<dbReference type="CDD" id="cd07087">
    <property type="entry name" value="ALDH_F3-13-14_CALDH-like"/>
    <property type="match status" value="1"/>
</dbReference>
<dbReference type="InterPro" id="IPR015590">
    <property type="entry name" value="Aldehyde_DH_dom"/>
</dbReference>
<evidence type="ECO:0000256" key="3">
    <source>
        <dbReference type="ARBA" id="ARBA00023002"/>
    </source>
</evidence>
<dbReference type="FunFam" id="3.40.605.10:FF:000004">
    <property type="entry name" value="Aldehyde dehydrogenase"/>
    <property type="match status" value="1"/>
</dbReference>
<dbReference type="PIRSF" id="PIRSF036492">
    <property type="entry name" value="ALDH"/>
    <property type="match status" value="1"/>
</dbReference>
<dbReference type="PANTHER" id="PTHR43570:SF16">
    <property type="entry name" value="ALDEHYDE DEHYDROGENASE TYPE III, ISOFORM Q"/>
    <property type="match status" value="1"/>
</dbReference>
<dbReference type="Proteomes" id="UP000035037">
    <property type="component" value="Unassembled WGS sequence"/>
</dbReference>
<organism evidence="10 11">
    <name type="scientific">Candidatus Synechococcus spongiarum 15L</name>
    <dbReference type="NCBI Taxonomy" id="1608419"/>
    <lineage>
        <taxon>Bacteria</taxon>
        <taxon>Bacillati</taxon>
        <taxon>Cyanobacteriota</taxon>
        <taxon>Cyanophyceae</taxon>
        <taxon>Synechococcales</taxon>
        <taxon>Synechococcaceae</taxon>
        <taxon>Synechococcus</taxon>
    </lineage>
</organism>
<dbReference type="InterPro" id="IPR016160">
    <property type="entry name" value="Ald_DH_CS_CYS"/>
</dbReference>
<comment type="caution">
    <text evidence="10">The sequence shown here is derived from an EMBL/GenBank/DDBJ whole genome shotgun (WGS) entry which is preliminary data.</text>
</comment>
<evidence type="ECO:0000313" key="10">
    <source>
        <dbReference type="EMBL" id="KKZ10231.1"/>
    </source>
</evidence>
<feature type="active site" evidence="6 7">
    <location>
        <position position="214"/>
    </location>
</feature>
<dbReference type="AlphaFoldDB" id="A0A0G8ASH2"/>
<name>A0A0G8ASH2_9SYNE</name>
<dbReference type="STRING" id="431041.FLM9_330"/>
<dbReference type="InterPro" id="IPR029510">
    <property type="entry name" value="Ald_DH_CS_GLU"/>
</dbReference>
<dbReference type="EMBL" id="JYFQ01000197">
    <property type="protein sequence ID" value="KKZ10231.1"/>
    <property type="molecule type" value="Genomic_DNA"/>
</dbReference>
<dbReference type="FunFam" id="3.40.309.10:FF:000003">
    <property type="entry name" value="Aldehyde dehydrogenase"/>
    <property type="match status" value="1"/>
</dbReference>
<evidence type="ECO:0000256" key="7">
    <source>
        <dbReference type="PROSITE-ProRule" id="PRU10007"/>
    </source>
</evidence>
<dbReference type="Pfam" id="PF00171">
    <property type="entry name" value="Aldedh"/>
    <property type="match status" value="1"/>
</dbReference>
<gene>
    <name evidence="10" type="ORF">TQ37_09120</name>
</gene>
<dbReference type="InterPro" id="IPR016162">
    <property type="entry name" value="Ald_DH_N"/>
</dbReference>
<keyword evidence="4" id="KW-0520">NAD</keyword>
<accession>A0A0G8ASH2</accession>
<feature type="domain" description="Aldehyde dehydrogenase" evidence="9">
    <location>
        <begin position="26"/>
        <end position="432"/>
    </location>
</feature>
<evidence type="ECO:0000256" key="2">
    <source>
        <dbReference type="ARBA" id="ARBA00022857"/>
    </source>
</evidence>
<dbReference type="PROSITE" id="PS00687">
    <property type="entry name" value="ALDEHYDE_DEHYDR_GLU"/>
    <property type="match status" value="1"/>
</dbReference>
<dbReference type="GO" id="GO:0006081">
    <property type="term" value="P:aldehyde metabolic process"/>
    <property type="evidence" value="ECO:0007669"/>
    <property type="project" value="InterPro"/>
</dbReference>
<keyword evidence="3 5" id="KW-0560">Oxidoreductase</keyword>
<evidence type="ECO:0000256" key="6">
    <source>
        <dbReference type="PIRSR" id="PIRSR036492-1"/>
    </source>
</evidence>
<reference evidence="10 11" key="2">
    <citation type="submission" date="2015-05" db="EMBL/GenBank/DDBJ databases">
        <title>Lifestyle Evolution in Cyanobacterial Symbionts of Sponges.</title>
        <authorList>
            <person name="Burgsdorf I."/>
            <person name="Slaby B.M."/>
            <person name="Handley K.M."/>
            <person name="Haber M."/>
            <person name="Blom J."/>
            <person name="Marshall C.W."/>
            <person name="Gilbert J.A."/>
            <person name="Hentschel U."/>
            <person name="Steindler L."/>
        </authorList>
    </citation>
    <scope>NUCLEOTIDE SEQUENCE [LARGE SCALE GENOMIC DNA]</scope>
    <source>
        <strain evidence="10">15L</strain>
    </source>
</reference>
<dbReference type="GO" id="GO:0004029">
    <property type="term" value="F:aldehyde dehydrogenase (NAD+) activity"/>
    <property type="evidence" value="ECO:0007669"/>
    <property type="project" value="TreeGrafter"/>
</dbReference>
<dbReference type="Gene3D" id="3.40.605.10">
    <property type="entry name" value="Aldehyde Dehydrogenase, Chain A, domain 1"/>
    <property type="match status" value="1"/>
</dbReference>
<evidence type="ECO:0000256" key="4">
    <source>
        <dbReference type="ARBA" id="ARBA00023027"/>
    </source>
</evidence>
<dbReference type="PATRIC" id="fig|1608419.3.peg.1088"/>
<evidence type="ECO:0000256" key="8">
    <source>
        <dbReference type="RuleBase" id="RU003345"/>
    </source>
</evidence>
<dbReference type="GO" id="GO:0005737">
    <property type="term" value="C:cytoplasm"/>
    <property type="evidence" value="ECO:0007669"/>
    <property type="project" value="TreeGrafter"/>
</dbReference>
<dbReference type="PROSITE" id="PS00070">
    <property type="entry name" value="ALDEHYDE_DEHYDR_CYS"/>
    <property type="match status" value="1"/>
</dbReference>
<keyword evidence="2" id="KW-0521">NADP</keyword>
<evidence type="ECO:0000313" key="11">
    <source>
        <dbReference type="Proteomes" id="UP000035037"/>
    </source>
</evidence>
<reference evidence="10 11" key="1">
    <citation type="submission" date="2015-02" db="EMBL/GenBank/DDBJ databases">
        <authorList>
            <person name="Slaby B."/>
            <person name="Hentschel U."/>
        </authorList>
    </citation>
    <scope>NUCLEOTIDE SEQUENCE [LARGE SCALE GENOMIC DNA]</scope>
    <source>
        <strain evidence="10">15L</strain>
    </source>
</reference>
<protein>
    <recommendedName>
        <fullName evidence="5">Aldehyde dehydrogenase</fullName>
    </recommendedName>
</protein>
<feature type="active site" evidence="6">
    <location>
        <position position="248"/>
    </location>
</feature>
<comment type="similarity">
    <text evidence="1 5 8">Belongs to the aldehyde dehydrogenase family.</text>
</comment>
<dbReference type="InterPro" id="IPR016161">
    <property type="entry name" value="Ald_DH/histidinol_DH"/>
</dbReference>
<sequence length="460" mass="50986">MHPLSLSNDFAARIARQRRLVTQGHTRPLAWRLEQLGRLEQALQPEEDLLNGLAEDLHKPAVEAYYEISRVRQELKLFQRKLRHWLRPERVKAPFVMQPSQAWVVADPLGCVLIIGPWNYPVMLLLSPLVAALGAGNTAVLKPSEHAPRTGELLAARLQQHMDGDVVSVALGGAETAQGLLSQRFDHVFFTGGNRVGRLVMEQAAKTMTPVTLELGGKNPCLVAEDANVPLAARRIAWGRFINSGQTCLAPDHVLVAPAVRDNFLAALQQAIVDFYGDDPRISPDFGRIVNDAQFQRLAALLRGRPVLWGGQTDAAERYVAPTVVAVECWDDPLMEEEIFGPVLPILPLTSLEEAVDAINSRPRPLALYLFSGQQAWRDRLLAGTSSGAVCFNDVVLQGGISRLPFGGVGESGVGAYHGRAGFVRLTHQRSVLQRPQSFDIPWRYPPYSNRLRWMKRLLR</sequence>
<proteinExistence type="inferred from homology"/>
<evidence type="ECO:0000256" key="5">
    <source>
        <dbReference type="PIRNR" id="PIRNR036492"/>
    </source>
</evidence>
<dbReference type="InterPro" id="IPR012394">
    <property type="entry name" value="Aldehyde_DH_NAD(P)"/>
</dbReference>